<dbReference type="InterPro" id="IPR004919">
    <property type="entry name" value="GmrSD_N"/>
</dbReference>
<dbReference type="PANTHER" id="PTHR39639:SF1">
    <property type="entry name" value="DUF262 DOMAIN-CONTAINING PROTEIN"/>
    <property type="match status" value="1"/>
</dbReference>
<organism evidence="2 3">
    <name type="scientific">Thiobaca trueperi</name>
    <dbReference type="NCBI Taxonomy" id="127458"/>
    <lineage>
        <taxon>Bacteria</taxon>
        <taxon>Pseudomonadati</taxon>
        <taxon>Pseudomonadota</taxon>
        <taxon>Gammaproteobacteria</taxon>
        <taxon>Chromatiales</taxon>
        <taxon>Chromatiaceae</taxon>
        <taxon>Thiobaca</taxon>
    </lineage>
</organism>
<gene>
    <name evidence="2" type="ORF">EDC35_10727</name>
</gene>
<protein>
    <submittedName>
        <fullName evidence="2">Uncharacterized protein DUF262</fullName>
    </submittedName>
</protein>
<keyword evidence="3" id="KW-1185">Reference proteome</keyword>
<dbReference type="EMBL" id="SMAO01000007">
    <property type="protein sequence ID" value="TCT19699.1"/>
    <property type="molecule type" value="Genomic_DNA"/>
</dbReference>
<comment type="caution">
    <text evidence="2">The sequence shown here is derived from an EMBL/GenBank/DDBJ whole genome shotgun (WGS) entry which is preliminary data.</text>
</comment>
<dbReference type="Pfam" id="PF03235">
    <property type="entry name" value="GmrSD_N"/>
    <property type="match status" value="1"/>
</dbReference>
<accession>A0A4R3MZE6</accession>
<name>A0A4R3MZE6_9GAMM</name>
<feature type="domain" description="GmrSD restriction endonucleases N-terminal" evidence="1">
    <location>
        <begin position="10"/>
        <end position="137"/>
    </location>
</feature>
<sequence>MVKESKLLPRPEFQRRLVWSRDDKNHFLDSVLRGYPFPEIYFADGDVNLETGEGTQLLVDGLQRVSTLIQYFDGDDNLKLTSAPTYRALNEDEKKAFLQYDVAVRDLGGISKEEIIEVFKRLNATKYSLLDIEINNAVYAGALKTFCEQIAEKDFFRAHNIFNASDYKRMGDLRYVLSLVGTMVQGYFNRDDAFENLLDRYNDEFPMHAEISGRLQNIFDFIEECGFDPKTRAWKKADLFTLLIELDQVLHIRNERLQPSKVLEELTSFYDGVDSSGVNQGSVSSIYYKAALQASNDKINRVRRGAIIGGILLELSESEIREKLRVEGLA</sequence>
<reference evidence="2 3" key="1">
    <citation type="submission" date="2019-03" db="EMBL/GenBank/DDBJ databases">
        <title>Genomic Encyclopedia of Type Strains, Phase IV (KMG-IV): sequencing the most valuable type-strain genomes for metagenomic binning, comparative biology and taxonomic classification.</title>
        <authorList>
            <person name="Goeker M."/>
        </authorList>
    </citation>
    <scope>NUCLEOTIDE SEQUENCE [LARGE SCALE GENOMIC DNA]</scope>
    <source>
        <strain evidence="2 3">DSM 13587</strain>
    </source>
</reference>
<evidence type="ECO:0000259" key="1">
    <source>
        <dbReference type="Pfam" id="PF03235"/>
    </source>
</evidence>
<evidence type="ECO:0000313" key="3">
    <source>
        <dbReference type="Proteomes" id="UP000295717"/>
    </source>
</evidence>
<dbReference type="AlphaFoldDB" id="A0A4R3MZE6"/>
<dbReference type="Proteomes" id="UP000295717">
    <property type="component" value="Unassembled WGS sequence"/>
</dbReference>
<evidence type="ECO:0000313" key="2">
    <source>
        <dbReference type="EMBL" id="TCT19699.1"/>
    </source>
</evidence>
<proteinExistence type="predicted"/>
<dbReference type="PANTHER" id="PTHR39639">
    <property type="entry name" value="CHROMOSOME 16, WHOLE GENOME SHOTGUN SEQUENCE"/>
    <property type="match status" value="1"/>
</dbReference>